<dbReference type="PANTHER" id="PTHR33993:SF14">
    <property type="entry name" value="GB|AAF24581.1"/>
    <property type="match status" value="1"/>
</dbReference>
<dbReference type="Proteomes" id="UP000316416">
    <property type="component" value="Chromosome"/>
</dbReference>
<dbReference type="RefSeq" id="WP_142874055.1">
    <property type="nucleotide sequence ID" value="NZ_CP045503.2"/>
</dbReference>
<proteinExistence type="predicted"/>
<feature type="domain" description="VOC" evidence="1">
    <location>
        <begin position="10"/>
        <end position="123"/>
    </location>
</feature>
<keyword evidence="3" id="KW-1185">Reference proteome</keyword>
<dbReference type="InterPro" id="IPR052164">
    <property type="entry name" value="Anthracycline_SecMetBiosynth"/>
</dbReference>
<sequence length="130" mass="14483">MSSPFTTPGALSWHELTSNNCQESMQFYGEIFGWTFKTMQMPQGPYYIIENQGTHIGGIAPNPCPKLPSHWTGYITVSDVDEVAIKAKTMGGELLYGPEDIPSIGRFCWIKDPEGAIIAAITYHNPEDWL</sequence>
<dbReference type="EMBL" id="CP045503">
    <property type="protein sequence ID" value="QXP44800.1"/>
    <property type="molecule type" value="Genomic_DNA"/>
</dbReference>
<accession>A0ABX8S3P5</accession>
<evidence type="ECO:0000313" key="2">
    <source>
        <dbReference type="EMBL" id="QXP44800.1"/>
    </source>
</evidence>
<evidence type="ECO:0000313" key="3">
    <source>
        <dbReference type="Proteomes" id="UP000316416"/>
    </source>
</evidence>
<dbReference type="Gene3D" id="3.10.180.10">
    <property type="entry name" value="2,3-Dihydroxybiphenyl 1,2-Dioxygenase, domain 1"/>
    <property type="match status" value="1"/>
</dbReference>
<protein>
    <submittedName>
        <fullName evidence="2">VOC family protein</fullName>
    </submittedName>
</protein>
<gene>
    <name evidence="2" type="ORF">FM038_25440</name>
</gene>
<dbReference type="CDD" id="cd07247">
    <property type="entry name" value="SgaA_N_like"/>
    <property type="match status" value="1"/>
</dbReference>
<organism evidence="2 3">
    <name type="scientific">Shewanella eurypsychrophilus</name>
    <dbReference type="NCBI Taxonomy" id="2593656"/>
    <lineage>
        <taxon>Bacteria</taxon>
        <taxon>Pseudomonadati</taxon>
        <taxon>Pseudomonadota</taxon>
        <taxon>Gammaproteobacteria</taxon>
        <taxon>Alteromonadales</taxon>
        <taxon>Shewanellaceae</taxon>
        <taxon>Shewanella</taxon>
    </lineage>
</organism>
<dbReference type="InterPro" id="IPR004360">
    <property type="entry name" value="Glyas_Fos-R_dOase_dom"/>
</dbReference>
<evidence type="ECO:0000259" key="1">
    <source>
        <dbReference type="PROSITE" id="PS51819"/>
    </source>
</evidence>
<dbReference type="Pfam" id="PF00903">
    <property type="entry name" value="Glyoxalase"/>
    <property type="match status" value="1"/>
</dbReference>
<dbReference type="PROSITE" id="PS51819">
    <property type="entry name" value="VOC"/>
    <property type="match status" value="1"/>
</dbReference>
<reference evidence="2" key="1">
    <citation type="submission" date="2021-07" db="EMBL/GenBank/DDBJ databases">
        <title>Shewanella sp. YLB-07 whole genome sequence.</title>
        <authorList>
            <person name="Yu L."/>
        </authorList>
    </citation>
    <scope>NUCLEOTIDE SEQUENCE</scope>
    <source>
        <strain evidence="2">YLB-08</strain>
    </source>
</reference>
<name>A0ABX8S3P5_9GAMM</name>
<dbReference type="SUPFAM" id="SSF54593">
    <property type="entry name" value="Glyoxalase/Bleomycin resistance protein/Dihydroxybiphenyl dioxygenase"/>
    <property type="match status" value="1"/>
</dbReference>
<dbReference type="InterPro" id="IPR037523">
    <property type="entry name" value="VOC_core"/>
</dbReference>
<dbReference type="InterPro" id="IPR029068">
    <property type="entry name" value="Glyas_Bleomycin-R_OHBP_Dase"/>
</dbReference>
<dbReference type="PANTHER" id="PTHR33993">
    <property type="entry name" value="GLYOXALASE-RELATED"/>
    <property type="match status" value="1"/>
</dbReference>